<sequence>MEYMVILIGVAALFVFIMIISLLRRYKRCPSDRVMVVYGKIGSGPDGHRSAKCIHGGAAFIWPVIQDYSFMDLTPISIEVNLTSALSRQNIRVDVPSRFTVAISTESGVMENAAERLLGLAGQEIHDLAKDIIFGQLRLVVATMDIEEINNNRDKFLSNVSANVEAELKKIGLKLINVNVTDIKDESGYIEALGKEAAAKAINEAKKSVAEQEKLGETGKAEAEKEKDVQIAETIKSRDSQIANTMKDKEVLIAIANRDESIGKALAAQETRVKTAEANASAVKGENLAKITIANSDAERREREAEAQKRALAAEKVQSAQALQEAYMAEKLAEEARAQREKAAQTASIVVNAEILKEKLIIEAQAEAERIRQQAKGTADAIFMKMDAEARGTYEILTKQAEGMDRIVKAAGNSSRDAVLLLIADKLPEIVRLQTEAIKNIKIDKINVWDNGSGSADGKTSTAGFISGLYKSVPPLQDMLNLAGLTLPDYLAKKDEPKKDEPKKEIPPKSSGEEK</sequence>
<dbReference type="SMART" id="SM00244">
    <property type="entry name" value="PHB"/>
    <property type="match status" value="1"/>
</dbReference>
<feature type="region of interest" description="Disordered" evidence="6">
    <location>
        <begin position="491"/>
        <end position="515"/>
    </location>
</feature>
<dbReference type="AlphaFoldDB" id="A0A644WY35"/>
<reference evidence="9" key="1">
    <citation type="submission" date="2019-08" db="EMBL/GenBank/DDBJ databases">
        <authorList>
            <person name="Kucharzyk K."/>
            <person name="Murdoch R.W."/>
            <person name="Higgins S."/>
            <person name="Loffler F."/>
        </authorList>
    </citation>
    <scope>NUCLEOTIDE SEQUENCE</scope>
</reference>
<evidence type="ECO:0000313" key="9">
    <source>
        <dbReference type="EMBL" id="MPM08617.1"/>
    </source>
</evidence>
<dbReference type="CDD" id="cd03399">
    <property type="entry name" value="SPFH_flotillin"/>
    <property type="match status" value="1"/>
</dbReference>
<feature type="coiled-coil region" evidence="5">
    <location>
        <begin position="266"/>
        <end position="318"/>
    </location>
</feature>
<evidence type="ECO:0000259" key="8">
    <source>
        <dbReference type="SMART" id="SM00244"/>
    </source>
</evidence>
<dbReference type="InterPro" id="IPR001107">
    <property type="entry name" value="Band_7"/>
</dbReference>
<evidence type="ECO:0000256" key="4">
    <source>
        <dbReference type="ARBA" id="ARBA00023136"/>
    </source>
</evidence>
<dbReference type="PANTHER" id="PTHR13806:SF31">
    <property type="entry name" value="FLOTILLIN-LIKE PROTEIN 1-RELATED"/>
    <property type="match status" value="1"/>
</dbReference>
<accession>A0A644WY35</accession>
<dbReference type="SUPFAM" id="SSF117892">
    <property type="entry name" value="Band 7/SPFH domain"/>
    <property type="match status" value="1"/>
</dbReference>
<dbReference type="Gene3D" id="3.30.479.30">
    <property type="entry name" value="Band 7 domain"/>
    <property type="match status" value="1"/>
</dbReference>
<dbReference type="InterPro" id="IPR027705">
    <property type="entry name" value="Flotillin_fam"/>
</dbReference>
<dbReference type="PANTHER" id="PTHR13806">
    <property type="entry name" value="FLOTILLIN-RELATED"/>
    <property type="match status" value="1"/>
</dbReference>
<keyword evidence="3" id="KW-1003">Cell membrane</keyword>
<gene>
    <name evidence="9" type="ORF">SDC9_54931</name>
</gene>
<comment type="caution">
    <text evidence="9">The sequence shown here is derived from an EMBL/GenBank/DDBJ whole genome shotgun (WGS) entry which is preliminary data.</text>
</comment>
<feature type="domain" description="Band 7" evidence="8">
    <location>
        <begin position="24"/>
        <end position="197"/>
    </location>
</feature>
<keyword evidence="4 7" id="KW-0472">Membrane</keyword>
<protein>
    <recommendedName>
        <fullName evidence="8">Band 7 domain-containing protein</fullName>
    </recommendedName>
</protein>
<dbReference type="Pfam" id="PF01145">
    <property type="entry name" value="Band_7"/>
    <property type="match status" value="1"/>
</dbReference>
<keyword evidence="7" id="KW-1133">Transmembrane helix</keyword>
<evidence type="ECO:0000256" key="7">
    <source>
        <dbReference type="SAM" id="Phobius"/>
    </source>
</evidence>
<comment type="similarity">
    <text evidence="2">Belongs to the band 7/mec-2 family. Flotillin subfamily.</text>
</comment>
<organism evidence="9">
    <name type="scientific">bioreactor metagenome</name>
    <dbReference type="NCBI Taxonomy" id="1076179"/>
    <lineage>
        <taxon>unclassified sequences</taxon>
        <taxon>metagenomes</taxon>
        <taxon>ecological metagenomes</taxon>
    </lineage>
</organism>
<feature type="transmembrane region" description="Helical" evidence="7">
    <location>
        <begin position="6"/>
        <end position="23"/>
    </location>
</feature>
<evidence type="ECO:0000256" key="2">
    <source>
        <dbReference type="ARBA" id="ARBA00007161"/>
    </source>
</evidence>
<evidence type="ECO:0000256" key="3">
    <source>
        <dbReference type="ARBA" id="ARBA00022475"/>
    </source>
</evidence>
<evidence type="ECO:0000256" key="5">
    <source>
        <dbReference type="SAM" id="Coils"/>
    </source>
</evidence>
<evidence type="ECO:0000256" key="6">
    <source>
        <dbReference type="SAM" id="MobiDB-lite"/>
    </source>
</evidence>
<comment type="subcellular location">
    <subcellularLocation>
        <location evidence="1">Cell membrane</location>
    </subcellularLocation>
</comment>
<proteinExistence type="inferred from homology"/>
<evidence type="ECO:0000256" key="1">
    <source>
        <dbReference type="ARBA" id="ARBA00004236"/>
    </source>
</evidence>
<keyword evidence="5" id="KW-0175">Coiled coil</keyword>
<keyword evidence="7" id="KW-0812">Transmembrane</keyword>
<dbReference type="EMBL" id="VSSQ01001470">
    <property type="protein sequence ID" value="MPM08617.1"/>
    <property type="molecule type" value="Genomic_DNA"/>
</dbReference>
<name>A0A644WY35_9ZZZZ</name>
<dbReference type="GO" id="GO:0005886">
    <property type="term" value="C:plasma membrane"/>
    <property type="evidence" value="ECO:0007669"/>
    <property type="project" value="UniProtKB-SubCell"/>
</dbReference>
<dbReference type="InterPro" id="IPR036013">
    <property type="entry name" value="Band_7/SPFH_dom_sf"/>
</dbReference>